<dbReference type="RefSeq" id="WP_259313133.1">
    <property type="nucleotide sequence ID" value="NZ_CP087164.1"/>
</dbReference>
<evidence type="ECO:0000313" key="4">
    <source>
        <dbReference type="Proteomes" id="UP001162834"/>
    </source>
</evidence>
<name>A0A9E6Y6Z6_9ACTN</name>
<gene>
    <name evidence="3" type="primary">bacC_15</name>
    <name evidence="3" type="ORF">DSM104329_05558</name>
</gene>
<dbReference type="InterPro" id="IPR020904">
    <property type="entry name" value="Sc_DH/Rdtase_CS"/>
</dbReference>
<comment type="similarity">
    <text evidence="1">Belongs to the short-chain dehydrogenases/reductases (SDR) family.</text>
</comment>
<dbReference type="PROSITE" id="PS00061">
    <property type="entry name" value="ADH_SHORT"/>
    <property type="match status" value="1"/>
</dbReference>
<organism evidence="3 4">
    <name type="scientific">Capillimicrobium parvum</name>
    <dbReference type="NCBI Taxonomy" id="2884022"/>
    <lineage>
        <taxon>Bacteria</taxon>
        <taxon>Bacillati</taxon>
        <taxon>Actinomycetota</taxon>
        <taxon>Thermoleophilia</taxon>
        <taxon>Solirubrobacterales</taxon>
        <taxon>Capillimicrobiaceae</taxon>
        <taxon>Capillimicrobium</taxon>
    </lineage>
</organism>
<dbReference type="NCBIfam" id="NF005559">
    <property type="entry name" value="PRK07231.1"/>
    <property type="match status" value="1"/>
</dbReference>
<dbReference type="InterPro" id="IPR002347">
    <property type="entry name" value="SDR_fam"/>
</dbReference>
<dbReference type="EC" id="1.1.1.385" evidence="3"/>
<keyword evidence="4" id="KW-1185">Reference proteome</keyword>
<dbReference type="InterPro" id="IPR051122">
    <property type="entry name" value="SDR_DHRS6-like"/>
</dbReference>
<dbReference type="PRINTS" id="PR00080">
    <property type="entry name" value="SDRFAMILY"/>
</dbReference>
<dbReference type="Pfam" id="PF13561">
    <property type="entry name" value="adh_short_C2"/>
    <property type="match status" value="1"/>
</dbReference>
<dbReference type="PRINTS" id="PR00081">
    <property type="entry name" value="GDHRDH"/>
</dbReference>
<dbReference type="InterPro" id="IPR036291">
    <property type="entry name" value="NAD(P)-bd_dom_sf"/>
</dbReference>
<dbReference type="EMBL" id="CP087164">
    <property type="protein sequence ID" value="UGS39126.1"/>
    <property type="molecule type" value="Genomic_DNA"/>
</dbReference>
<dbReference type="SUPFAM" id="SSF51735">
    <property type="entry name" value="NAD(P)-binding Rossmann-fold domains"/>
    <property type="match status" value="1"/>
</dbReference>
<evidence type="ECO:0000313" key="3">
    <source>
        <dbReference type="EMBL" id="UGS39126.1"/>
    </source>
</evidence>
<protein>
    <submittedName>
        <fullName evidence="3">Dihydroanticapsin 7-dehydrogenase</fullName>
        <ecNumber evidence="3">1.1.1.385</ecNumber>
    </submittedName>
</protein>
<sequence length="245" mass="25126">MRLSGKRIVVTGAASGIGREVVARCREEGARVAPVDRDAGEVEGQGVHVADVTDAAAVQRAIEAAVAEMGGLDVVVNNAGIPMVGAVHELAEDDWDRALAVDLKSVFLVSRAAWPHLRESGGGAIANTASVAGQWGTPGQAAYATAKAGVVMLTRCMALDGAKDGIRVNAVAPGFVATPMLERYLDAQEAPAAARTGVEALHPLGRLGVPRDIADAFVYLVSDEARWVTGATLAVDGGFTAGIHG</sequence>
<dbReference type="FunFam" id="3.40.50.720:FF:000084">
    <property type="entry name" value="Short-chain dehydrogenase reductase"/>
    <property type="match status" value="1"/>
</dbReference>
<dbReference type="PANTHER" id="PTHR43477">
    <property type="entry name" value="DIHYDROANTICAPSIN 7-DEHYDROGENASE"/>
    <property type="match status" value="1"/>
</dbReference>
<accession>A0A9E6Y6Z6</accession>
<dbReference type="AlphaFoldDB" id="A0A9E6Y6Z6"/>
<dbReference type="CDD" id="cd05233">
    <property type="entry name" value="SDR_c"/>
    <property type="match status" value="1"/>
</dbReference>
<keyword evidence="2 3" id="KW-0560">Oxidoreductase</keyword>
<evidence type="ECO:0000256" key="1">
    <source>
        <dbReference type="ARBA" id="ARBA00006484"/>
    </source>
</evidence>
<dbReference type="PANTHER" id="PTHR43477:SF1">
    <property type="entry name" value="DIHYDROANTICAPSIN 7-DEHYDROGENASE"/>
    <property type="match status" value="1"/>
</dbReference>
<evidence type="ECO:0000256" key="2">
    <source>
        <dbReference type="ARBA" id="ARBA00023002"/>
    </source>
</evidence>
<dbReference type="Gene3D" id="3.40.50.720">
    <property type="entry name" value="NAD(P)-binding Rossmann-like Domain"/>
    <property type="match status" value="1"/>
</dbReference>
<proteinExistence type="inferred from homology"/>
<dbReference type="GO" id="GO:0016491">
    <property type="term" value="F:oxidoreductase activity"/>
    <property type="evidence" value="ECO:0007669"/>
    <property type="project" value="UniProtKB-KW"/>
</dbReference>
<reference evidence="3" key="1">
    <citation type="journal article" date="2022" name="Int. J. Syst. Evol. Microbiol.">
        <title>Pseudomonas aegrilactucae sp. nov. and Pseudomonas morbosilactucae sp. nov., pathogens causing bacterial rot of lettuce in Japan.</title>
        <authorList>
            <person name="Sawada H."/>
            <person name="Fujikawa T."/>
            <person name="Satou M."/>
        </authorList>
    </citation>
    <scope>NUCLEOTIDE SEQUENCE</scope>
    <source>
        <strain evidence="3">0166_1</strain>
    </source>
</reference>
<dbReference type="KEGG" id="sbae:DSM104329_05558"/>
<dbReference type="Proteomes" id="UP001162834">
    <property type="component" value="Chromosome"/>
</dbReference>